<feature type="chain" id="PRO_5009524355" description="Peptidoglycan binding-like domain-containing protein" evidence="2">
    <location>
        <begin position="32"/>
        <end position="664"/>
    </location>
</feature>
<evidence type="ECO:0000313" key="4">
    <source>
        <dbReference type="Proteomes" id="UP000177325"/>
    </source>
</evidence>
<name>A0A1F6FF55_9BACT</name>
<gene>
    <name evidence="3" type="ORF">A3G90_00125</name>
</gene>
<dbReference type="Gene3D" id="1.10.101.10">
    <property type="entry name" value="PGBD-like superfamily/PGBD"/>
    <property type="match status" value="1"/>
</dbReference>
<dbReference type="SUPFAM" id="SSF47090">
    <property type="entry name" value="PGBD-like"/>
    <property type="match status" value="1"/>
</dbReference>
<organism evidence="3 4">
    <name type="scientific">Candidatus Kaiserbacteria bacterium RIFCSPLOWO2_12_FULL_45_26</name>
    <dbReference type="NCBI Taxonomy" id="1798525"/>
    <lineage>
        <taxon>Bacteria</taxon>
        <taxon>Candidatus Kaiseribacteriota</taxon>
    </lineage>
</organism>
<dbReference type="STRING" id="1798525.A3G90_00125"/>
<evidence type="ECO:0000256" key="1">
    <source>
        <dbReference type="SAM" id="MobiDB-lite"/>
    </source>
</evidence>
<feature type="signal peptide" evidence="2">
    <location>
        <begin position="1"/>
        <end position="31"/>
    </location>
</feature>
<dbReference type="InterPro" id="IPR036366">
    <property type="entry name" value="PGBDSf"/>
</dbReference>
<feature type="region of interest" description="Disordered" evidence="1">
    <location>
        <begin position="145"/>
        <end position="180"/>
    </location>
</feature>
<proteinExistence type="predicted"/>
<keyword evidence="2" id="KW-0732">Signal</keyword>
<reference evidence="3 4" key="1">
    <citation type="journal article" date="2016" name="Nat. Commun.">
        <title>Thousands of microbial genomes shed light on interconnected biogeochemical processes in an aquifer system.</title>
        <authorList>
            <person name="Anantharaman K."/>
            <person name="Brown C.T."/>
            <person name="Hug L.A."/>
            <person name="Sharon I."/>
            <person name="Castelle C.J."/>
            <person name="Probst A.J."/>
            <person name="Thomas B.C."/>
            <person name="Singh A."/>
            <person name="Wilkins M.J."/>
            <person name="Karaoz U."/>
            <person name="Brodie E.L."/>
            <person name="Williams K.H."/>
            <person name="Hubbard S.S."/>
            <person name="Banfield J.F."/>
        </authorList>
    </citation>
    <scope>NUCLEOTIDE SEQUENCE [LARGE SCALE GENOMIC DNA]</scope>
</reference>
<dbReference type="InterPro" id="IPR036365">
    <property type="entry name" value="PGBD-like_sf"/>
</dbReference>
<accession>A0A1F6FF55</accession>
<feature type="region of interest" description="Disordered" evidence="1">
    <location>
        <begin position="642"/>
        <end position="664"/>
    </location>
</feature>
<dbReference type="AlphaFoldDB" id="A0A1F6FF55"/>
<dbReference type="EMBL" id="MFMM01000001">
    <property type="protein sequence ID" value="OGG84489.1"/>
    <property type="molecule type" value="Genomic_DNA"/>
</dbReference>
<evidence type="ECO:0008006" key="5">
    <source>
        <dbReference type="Google" id="ProtNLM"/>
    </source>
</evidence>
<dbReference type="Proteomes" id="UP000177325">
    <property type="component" value="Unassembled WGS sequence"/>
</dbReference>
<sequence>MTIAKNFASKAAIAFVAVAMIFTMMAPAAQAQSSEDLQAMINTLLAQIAALQSQAGGSTTASGYTWTRDLNVGATGADVKELQMFLNKNADTRVAAEGVGSTGMETEFYGPATAAAVSKFQVMYRADILTPAGLVNPTGYFGPSTRAKANALNTTTTTTPDEDTDEDEDTDSAELSGEASLTTFEVADGEDADDVEEGSEDVAAAEFTVEFSDGDASISRLDIALVGTGNTEADAFDVFEEISLWVDGEEVARVDASDEDEYLDEDAGTIRFSGLDIVAMEDEELEIVVAVSVAGSVDDAGSATLADWDIFANSIRFFDADGVATTDTTEGDIDAANGGAAAEFTVEAAGAGDDLDLESSDEDPDATTFALDEDDNVEAMIFAFDLSAEDSDGDVTLNEITVIATSTVASNMDDLVNDFRLEIDGQSFNAESYTGTGAAVTLVFDIDGDVTIDADSVVTASLYADFEDMELADEGSTIVAQVAATSIDAEGSDDITVDGSVVISETHTLRTEGVSVELVDESVLSIENDDTDQTDDEAKFTLEFEVTAFGDTVYLPFGATASTTDLTAGVVYSIIDTNTNSVVSTGTTTPSFDMDGSGETNSFKVSDGSTETFTLEVTFDPAASGSYKLRLDEINFATTDAATATDSQDVSDEDVDTAQTTITS</sequence>
<feature type="compositionally biased region" description="Acidic residues" evidence="1">
    <location>
        <begin position="160"/>
        <end position="172"/>
    </location>
</feature>
<protein>
    <recommendedName>
        <fullName evidence="5">Peptidoglycan binding-like domain-containing protein</fullName>
    </recommendedName>
</protein>
<comment type="caution">
    <text evidence="3">The sequence shown here is derived from an EMBL/GenBank/DDBJ whole genome shotgun (WGS) entry which is preliminary data.</text>
</comment>
<evidence type="ECO:0000256" key="2">
    <source>
        <dbReference type="SAM" id="SignalP"/>
    </source>
</evidence>
<evidence type="ECO:0000313" key="3">
    <source>
        <dbReference type="EMBL" id="OGG84489.1"/>
    </source>
</evidence>